<protein>
    <submittedName>
        <fullName evidence="1">Uncharacterized protein</fullName>
    </submittedName>
</protein>
<sequence length="74" mass="8668">MRIVNKNNNHEIWIAYELVEYAPYALAPVGEYFLLNHKIVSQILTLNLKLEFQHLSQFEGEYLDINVAPNTSLY</sequence>
<organism evidence="1 2">
    <name type="scientific">Lactococcus garvieae TRF1</name>
    <dbReference type="NCBI Taxonomy" id="1380772"/>
    <lineage>
        <taxon>Bacteria</taxon>
        <taxon>Bacillati</taxon>
        <taxon>Bacillota</taxon>
        <taxon>Bacilli</taxon>
        <taxon>Lactobacillales</taxon>
        <taxon>Streptococcaceae</taxon>
        <taxon>Lactococcus</taxon>
    </lineage>
</organism>
<accession>V8ANC2</accession>
<dbReference type="AlphaFoldDB" id="V8ANC2"/>
<comment type="caution">
    <text evidence="1">The sequence shown here is derived from an EMBL/GenBank/DDBJ whole genome shotgun (WGS) entry which is preliminary data.</text>
</comment>
<name>V8ANC2_9LACT</name>
<reference evidence="1 2" key="1">
    <citation type="submission" date="2013-07" db="EMBL/GenBank/DDBJ databases">
        <title>Isolation of Lactococcus garvieae strain TRF1 from the fecal material of a timber rattlesnake.</title>
        <authorList>
            <person name="McLaughlin R.W."/>
            <person name="Cochran P.A."/>
            <person name="Dowd S.E."/>
        </authorList>
    </citation>
    <scope>NUCLEOTIDE SEQUENCE [LARGE SCALE GENOMIC DNA]</scope>
    <source>
        <strain evidence="1 2">TRF1</strain>
    </source>
</reference>
<dbReference type="EMBL" id="AVFE01000097">
    <property type="protein sequence ID" value="ETD03676.1"/>
    <property type="molecule type" value="Genomic_DNA"/>
</dbReference>
<evidence type="ECO:0000313" key="2">
    <source>
        <dbReference type="Proteomes" id="UP000018692"/>
    </source>
</evidence>
<proteinExistence type="predicted"/>
<gene>
    <name evidence="1" type="ORF">N568_0112210</name>
</gene>
<evidence type="ECO:0000313" key="1">
    <source>
        <dbReference type="EMBL" id="ETD03676.1"/>
    </source>
</evidence>
<dbReference type="Proteomes" id="UP000018692">
    <property type="component" value="Unassembled WGS sequence"/>
</dbReference>